<evidence type="ECO:0000313" key="2">
    <source>
        <dbReference type="Proteomes" id="UP001281305"/>
    </source>
</evidence>
<dbReference type="EMBL" id="CP146606">
    <property type="protein sequence ID" value="WYK18723.1"/>
    <property type="molecule type" value="Genomic_DNA"/>
</dbReference>
<dbReference type="Proteomes" id="UP001281305">
    <property type="component" value="Chromosome"/>
</dbReference>
<keyword evidence="2" id="KW-1185">Reference proteome</keyword>
<evidence type="ECO:0000313" key="1">
    <source>
        <dbReference type="EMBL" id="WYK18723.1"/>
    </source>
</evidence>
<dbReference type="RefSeq" id="WP_339106783.1">
    <property type="nucleotide sequence ID" value="NZ_CP146606.1"/>
</dbReference>
<proteinExistence type="predicted"/>
<name>A0ABZ2TG60_9RHOB</name>
<sequence>MEADIKFAWISRSALHRRMTALSPIFPDVAPTLNCCEEFKVDIAGGQDSTKKILKSHSSLRGSFRKAGASAIPGLLVSLLRATPCYPKSNLQIEHSWKSWPFLRPVILPP</sequence>
<protein>
    <submittedName>
        <fullName evidence="1">Uncharacterized protein</fullName>
    </submittedName>
</protein>
<accession>A0ABZ2TG60</accession>
<gene>
    <name evidence="1" type="ORF">RZS32_002215</name>
</gene>
<reference evidence="1 2" key="1">
    <citation type="submission" date="2024-02" db="EMBL/GenBank/DDBJ databases">
        <title>Roseovarius strain W115 nov., isolated from a marine algae.</title>
        <authorList>
            <person name="Lee M.W."/>
            <person name="Lee J.K."/>
            <person name="Kim J.M."/>
            <person name="Choi D.G."/>
            <person name="Baek J.H."/>
            <person name="Bayburt H."/>
            <person name="Jung J.J."/>
            <person name="Han D.M."/>
            <person name="Jeon C.O."/>
        </authorList>
    </citation>
    <scope>NUCLEOTIDE SEQUENCE [LARGE SCALE GENOMIC DNA]</scope>
    <source>
        <strain evidence="1 2">W115</strain>
    </source>
</reference>
<organism evidence="1 2">
    <name type="scientific">Roseovarius rhodophyticola</name>
    <dbReference type="NCBI Taxonomy" id="3080827"/>
    <lineage>
        <taxon>Bacteria</taxon>
        <taxon>Pseudomonadati</taxon>
        <taxon>Pseudomonadota</taxon>
        <taxon>Alphaproteobacteria</taxon>
        <taxon>Rhodobacterales</taxon>
        <taxon>Roseobacteraceae</taxon>
        <taxon>Roseovarius</taxon>
    </lineage>
</organism>